<accession>A0A158HL40</accession>
<dbReference type="Proteomes" id="UP000054683">
    <property type="component" value="Unassembled WGS sequence"/>
</dbReference>
<dbReference type="PANTHER" id="PTHR35566">
    <property type="entry name" value="BLR3599 PROTEIN"/>
    <property type="match status" value="1"/>
</dbReference>
<organism evidence="1 2">
    <name type="scientific">Caballeronia udeis</name>
    <dbReference type="NCBI Taxonomy" id="1232866"/>
    <lineage>
        <taxon>Bacteria</taxon>
        <taxon>Pseudomonadati</taxon>
        <taxon>Pseudomonadota</taxon>
        <taxon>Betaproteobacteria</taxon>
        <taxon>Burkholderiales</taxon>
        <taxon>Burkholderiaceae</taxon>
        <taxon>Caballeronia</taxon>
    </lineage>
</organism>
<proteinExistence type="predicted"/>
<dbReference type="PANTHER" id="PTHR35566:SF1">
    <property type="entry name" value="TYPE VI SECRETION SYSTEM BASEPLATE COMPONENT TSSK1"/>
    <property type="match status" value="1"/>
</dbReference>
<evidence type="ECO:0000313" key="1">
    <source>
        <dbReference type="EMBL" id="SAL44729.1"/>
    </source>
</evidence>
<dbReference type="EMBL" id="FCOK02000032">
    <property type="protein sequence ID" value="SAL44729.1"/>
    <property type="molecule type" value="Genomic_DNA"/>
</dbReference>
<name>A0A158HL40_9BURK</name>
<dbReference type="InterPro" id="IPR010263">
    <property type="entry name" value="T6SS_TssK"/>
</dbReference>
<dbReference type="RefSeq" id="WP_062088699.1">
    <property type="nucleotide sequence ID" value="NZ_FCOK02000032.1"/>
</dbReference>
<evidence type="ECO:0000313" key="2">
    <source>
        <dbReference type="Proteomes" id="UP000054683"/>
    </source>
</evidence>
<dbReference type="AlphaFoldDB" id="A0A158HL40"/>
<dbReference type="Pfam" id="PF05936">
    <property type="entry name" value="T6SS_VasE"/>
    <property type="match status" value="1"/>
</dbReference>
<dbReference type="NCBIfam" id="TIGR03353">
    <property type="entry name" value="VI_chp_4"/>
    <property type="match status" value="1"/>
</dbReference>
<protein>
    <submittedName>
        <fullName evidence="1">Type VI secretion protein</fullName>
    </submittedName>
</protein>
<reference evidence="1 2" key="1">
    <citation type="submission" date="2016-01" db="EMBL/GenBank/DDBJ databases">
        <authorList>
            <person name="Oliw E.H."/>
        </authorList>
    </citation>
    <scope>NUCLEOTIDE SEQUENCE [LARGE SCALE GENOMIC DNA]</scope>
    <source>
        <strain evidence="1">LMG 27134</strain>
    </source>
</reference>
<dbReference type="OrthoDB" id="9775333at2"/>
<sequence length="449" mass="50102">MRTFKPLWHEGLILTPQHFQQQEQWLNFAHRQFASLAVAEPWGVIDVAIDEDMLDAGRLSLTRLKLRLPDGTLIDTSVTDVLPRPRDLGRDVAADAQSLIVVAALPLLNADGSNCRFDNETLSRPRRYFREFIEVPDLNGTGVEELSVERHAVHLLFEFEPHADDVVCPIARITRRARGQFEIDRTYVPPCLTLLANARHQERVARLADILLAKSTVLAVRRSERVDQIAEFGVSDVSLFWLLHCINTHWPKLAFLGTHPNQPPERLYEILAGLTGALMTFSTGTALTSIPMYEHAKQDEVFSTLESLIRDLLDAIIPSRVIPIGLTRKSATTWSGQFKDDRLLVGADYYLSVSSSAPAFEIAEQIPKLCKVGAPDDIERIVNSALAGIPLKAVLRVPAAIPVRLENQYFALDARDPAHARMLAARACHVYLPTTLPDASFELYAVLTS</sequence>
<gene>
    <name evidence="1" type="ORF">AWB69_04523</name>
</gene>